<dbReference type="GO" id="GO:0016020">
    <property type="term" value="C:membrane"/>
    <property type="evidence" value="ECO:0007669"/>
    <property type="project" value="UniProtKB-SubCell"/>
</dbReference>
<keyword evidence="7 8" id="KW-0472">Membrane</keyword>
<dbReference type="InterPro" id="IPR050352">
    <property type="entry name" value="ABCG_transporters"/>
</dbReference>
<dbReference type="InterPro" id="IPR003593">
    <property type="entry name" value="AAA+_ATPase"/>
</dbReference>
<dbReference type="InterPro" id="IPR003439">
    <property type="entry name" value="ABC_transporter-like_ATP-bd"/>
</dbReference>
<keyword evidence="4" id="KW-0547">Nucleotide-binding</keyword>
<dbReference type="Pfam" id="PF01061">
    <property type="entry name" value="ABC2_membrane"/>
    <property type="match status" value="1"/>
</dbReference>
<name>A0A2W7NBW4_9BACT</name>
<feature type="transmembrane region" description="Helical" evidence="8">
    <location>
        <begin position="728"/>
        <end position="751"/>
    </location>
</feature>
<dbReference type="SMART" id="SM00382">
    <property type="entry name" value="AAA"/>
    <property type="match status" value="1"/>
</dbReference>
<evidence type="ECO:0000256" key="5">
    <source>
        <dbReference type="ARBA" id="ARBA00022840"/>
    </source>
</evidence>
<keyword evidence="5" id="KW-0067">ATP-binding</keyword>
<organism evidence="10 11">
    <name type="scientific">Breznakibacter xylanolyticus</name>
    <dbReference type="NCBI Taxonomy" id="990"/>
    <lineage>
        <taxon>Bacteria</taxon>
        <taxon>Pseudomonadati</taxon>
        <taxon>Bacteroidota</taxon>
        <taxon>Bacteroidia</taxon>
        <taxon>Marinilabiliales</taxon>
        <taxon>Marinilabiliaceae</taxon>
        <taxon>Breznakibacter</taxon>
    </lineage>
</organism>
<dbReference type="Gene3D" id="3.40.50.300">
    <property type="entry name" value="P-loop containing nucleotide triphosphate hydrolases"/>
    <property type="match status" value="1"/>
</dbReference>
<dbReference type="InterPro" id="IPR027417">
    <property type="entry name" value="P-loop_NTPase"/>
</dbReference>
<keyword evidence="6 8" id="KW-1133">Transmembrane helix</keyword>
<dbReference type="InterPro" id="IPR017871">
    <property type="entry name" value="ABC_transporter-like_CS"/>
</dbReference>
<comment type="subcellular location">
    <subcellularLocation>
        <location evidence="1">Membrane</location>
        <topology evidence="1">Multi-pass membrane protein</topology>
    </subcellularLocation>
</comment>
<sequence>MSEGILRALMQLFAVVVFSSGELLSRRAIVKAFLMRHLNSHQTDEYLELFDEFYRQHESRLSDRGRFHRRVSVSSVKTLRIAMAINEELTYFQKIILVIQLIEFLNSGSGISELEHGFVLNVSQTLNIRDDEFRLLYDFIVLPLEKTPLCDQLLIISENEQRAAQGRFLMWDDIEAEVHVLYLESLPLLLMRCSRDANLTLNGQLVSADTVHVLHPGSSIRSRRSDPLFYSDIISCFLSCVSEQPFTFEVDDLSYIFRKGNVGLHPMSFATRSGRLVGVIGDSGAGKTTLINLLCGIYKPSGGSVSINGIDMHRHPDKVKGLVGLVSQDDLLMEDLTVYQNLYYNARLCFGDWSEDQIQDRVVTLLRSLGLYEVRQMKVGSPLFKNISGGQRKRLNIALELIREPAILFLDEPTSGLSSRDSENVIDLLKELTIKGKLIFVVIHQPSSTVFKLFDQLLVLDTGGYLIYNGEPVESITYFKAGVNHAGRDANECPACGNVNAEQILNIVNTHVVDEYGNLTSRRRINPVEWYERHQYTQSLAGRAVQVEKAELPAVNFKVPGRLRQFFVFTSRDLLSKLRNPSYWFINLLQAPVLAVLLASLLRYYNVDEAFNRGYVFADNPNLVVYLVIAVIISLFAGLTLSAEEIISDRKILNRESFLQLSWLSYLFSKVVIIGTISAIQTALFVWIGNGIMQVHQMFFPYWLVLFSAAVFANLLGLIISDSLSKTVNIYIIIPFLIIPQLILSGVFVGYDRFNPHYASPDDIPWYGELVTARWAFEALAVHQYSANAYQKPFFELEQQKSRAMYMKDYWSPAMFAKIEAAKIAHGQGDDAKVHQLLHVFASEFDRQAVLGHEPMMVRLMKPRYNDSIDHFLRSTIDTLRIYYRQQYNDADRQLDLMRNQQIETMGREEYLLLRDRCYNDALDRFMRNTNQMLADKIIEYHGRFIQKVDPVYRKSSHPYLLAHFLASSKNFGRYQIPTLWANVMVIWAFNIILFVFLYFRLVSRLMEIWALLKHRTWKKFEEGDEGGDGG</sequence>
<proteinExistence type="predicted"/>
<feature type="domain" description="ABC transporter" evidence="9">
    <location>
        <begin position="248"/>
        <end position="487"/>
    </location>
</feature>
<dbReference type="AlphaFoldDB" id="A0A2W7NBW4"/>
<dbReference type="RefSeq" id="WP_111445045.1">
    <property type="nucleotide sequence ID" value="NZ_QKZK01000008.1"/>
</dbReference>
<evidence type="ECO:0000313" key="11">
    <source>
        <dbReference type="Proteomes" id="UP000249239"/>
    </source>
</evidence>
<evidence type="ECO:0000256" key="7">
    <source>
        <dbReference type="ARBA" id="ARBA00023136"/>
    </source>
</evidence>
<keyword evidence="3 8" id="KW-0812">Transmembrane</keyword>
<keyword evidence="11" id="KW-1185">Reference proteome</keyword>
<feature type="transmembrane region" description="Helical" evidence="8">
    <location>
        <begin position="582"/>
        <end position="603"/>
    </location>
</feature>
<evidence type="ECO:0000256" key="8">
    <source>
        <dbReference type="SAM" id="Phobius"/>
    </source>
</evidence>
<evidence type="ECO:0000256" key="2">
    <source>
        <dbReference type="ARBA" id="ARBA00022448"/>
    </source>
</evidence>
<feature type="transmembrane region" description="Helical" evidence="8">
    <location>
        <begin position="980"/>
        <end position="1000"/>
    </location>
</feature>
<dbReference type="GO" id="GO:0005524">
    <property type="term" value="F:ATP binding"/>
    <property type="evidence" value="ECO:0007669"/>
    <property type="project" value="UniProtKB-KW"/>
</dbReference>
<dbReference type="GO" id="GO:0016887">
    <property type="term" value="F:ATP hydrolysis activity"/>
    <property type="evidence" value="ECO:0007669"/>
    <property type="project" value="InterPro"/>
</dbReference>
<evidence type="ECO:0000256" key="3">
    <source>
        <dbReference type="ARBA" id="ARBA00022692"/>
    </source>
</evidence>
<evidence type="ECO:0000313" key="10">
    <source>
        <dbReference type="EMBL" id="PZX17935.1"/>
    </source>
</evidence>
<feature type="transmembrane region" description="Helical" evidence="8">
    <location>
        <begin position="700"/>
        <end position="721"/>
    </location>
</feature>
<gene>
    <name evidence="10" type="ORF">LX69_01351</name>
</gene>
<accession>A0A2W7NBW4</accession>
<evidence type="ECO:0000256" key="6">
    <source>
        <dbReference type="ARBA" id="ARBA00022989"/>
    </source>
</evidence>
<dbReference type="OrthoDB" id="9804819at2"/>
<evidence type="ECO:0000256" key="4">
    <source>
        <dbReference type="ARBA" id="ARBA00022741"/>
    </source>
</evidence>
<keyword evidence="2" id="KW-0813">Transport</keyword>
<comment type="caution">
    <text evidence="10">The sequence shown here is derived from an EMBL/GenBank/DDBJ whole genome shotgun (WGS) entry which is preliminary data.</text>
</comment>
<dbReference type="PANTHER" id="PTHR48041">
    <property type="entry name" value="ABC TRANSPORTER G FAMILY MEMBER 28"/>
    <property type="match status" value="1"/>
</dbReference>
<dbReference type="Proteomes" id="UP000249239">
    <property type="component" value="Unassembled WGS sequence"/>
</dbReference>
<evidence type="ECO:0000256" key="1">
    <source>
        <dbReference type="ARBA" id="ARBA00004141"/>
    </source>
</evidence>
<evidence type="ECO:0000259" key="9">
    <source>
        <dbReference type="PROSITE" id="PS50893"/>
    </source>
</evidence>
<dbReference type="GO" id="GO:0140359">
    <property type="term" value="F:ABC-type transporter activity"/>
    <property type="evidence" value="ECO:0007669"/>
    <property type="project" value="InterPro"/>
</dbReference>
<dbReference type="SUPFAM" id="SSF52540">
    <property type="entry name" value="P-loop containing nucleoside triphosphate hydrolases"/>
    <property type="match status" value="1"/>
</dbReference>
<protein>
    <submittedName>
        <fullName evidence="10">ABC-type multidrug transport system ATPase subunit</fullName>
    </submittedName>
</protein>
<dbReference type="PROSITE" id="PS00211">
    <property type="entry name" value="ABC_TRANSPORTER_1"/>
    <property type="match status" value="1"/>
</dbReference>
<feature type="transmembrane region" description="Helical" evidence="8">
    <location>
        <begin position="663"/>
        <end position="688"/>
    </location>
</feature>
<dbReference type="Pfam" id="PF00005">
    <property type="entry name" value="ABC_tran"/>
    <property type="match status" value="1"/>
</dbReference>
<dbReference type="InterPro" id="IPR013525">
    <property type="entry name" value="ABC2_TM"/>
</dbReference>
<dbReference type="PROSITE" id="PS50893">
    <property type="entry name" value="ABC_TRANSPORTER_2"/>
    <property type="match status" value="1"/>
</dbReference>
<dbReference type="PANTHER" id="PTHR48041:SF139">
    <property type="entry name" value="PROTEIN SCARLET"/>
    <property type="match status" value="1"/>
</dbReference>
<feature type="transmembrane region" description="Helical" evidence="8">
    <location>
        <begin position="623"/>
        <end position="642"/>
    </location>
</feature>
<reference evidence="10 11" key="1">
    <citation type="submission" date="2018-06" db="EMBL/GenBank/DDBJ databases">
        <title>Genomic Encyclopedia of Archaeal and Bacterial Type Strains, Phase II (KMG-II): from individual species to whole genera.</title>
        <authorList>
            <person name="Goeker M."/>
        </authorList>
    </citation>
    <scope>NUCLEOTIDE SEQUENCE [LARGE SCALE GENOMIC DNA]</scope>
    <source>
        <strain evidence="10 11">DSM 6779</strain>
    </source>
</reference>
<dbReference type="EMBL" id="QKZK01000008">
    <property type="protein sequence ID" value="PZX17935.1"/>
    <property type="molecule type" value="Genomic_DNA"/>
</dbReference>